<evidence type="ECO:0000313" key="3">
    <source>
        <dbReference type="Proteomes" id="UP001157006"/>
    </source>
</evidence>
<accession>A0AAV1B2Y0</accession>
<sequence>MPPKTSFSQEAKTRRMSSRQRPLHACGVSILTIGDIAVAKTQNINGPLGSTFRKMAKLDKFITPLIYTIQYQWLIILAFIDDRILAAENITEKLFPPSRYVFDKIDEIVLMILCLPDKFDGALNKNVPEIIHKVPFLEWTLKIVTSKMDSLVSTLRRENSSVDEKTIGVDINFCNNDSRETESGASEEYLDFPMDPSSVESFPSIPEAENKSVAAVPCANIKKSSYKEVLLESNEKKIDNDECEDEDGGKEKKVEECESDEKFQGGKNESVKYEYDPLMDLFESAWLMSPRRFGNQAQAHKDW</sequence>
<organism evidence="2 3">
    <name type="scientific">Vicia faba</name>
    <name type="common">Broad bean</name>
    <name type="synonym">Faba vulgaris</name>
    <dbReference type="NCBI Taxonomy" id="3906"/>
    <lineage>
        <taxon>Eukaryota</taxon>
        <taxon>Viridiplantae</taxon>
        <taxon>Streptophyta</taxon>
        <taxon>Embryophyta</taxon>
        <taxon>Tracheophyta</taxon>
        <taxon>Spermatophyta</taxon>
        <taxon>Magnoliopsida</taxon>
        <taxon>eudicotyledons</taxon>
        <taxon>Gunneridae</taxon>
        <taxon>Pentapetalae</taxon>
        <taxon>rosids</taxon>
        <taxon>fabids</taxon>
        <taxon>Fabales</taxon>
        <taxon>Fabaceae</taxon>
        <taxon>Papilionoideae</taxon>
        <taxon>50 kb inversion clade</taxon>
        <taxon>NPAAA clade</taxon>
        <taxon>Hologalegina</taxon>
        <taxon>IRL clade</taxon>
        <taxon>Fabeae</taxon>
        <taxon>Vicia</taxon>
    </lineage>
</organism>
<dbReference type="Proteomes" id="UP001157006">
    <property type="component" value="Chromosome 6"/>
</dbReference>
<dbReference type="EMBL" id="OX451741">
    <property type="protein sequence ID" value="CAI8616996.1"/>
    <property type="molecule type" value="Genomic_DNA"/>
</dbReference>
<feature type="compositionally biased region" description="Basic and acidic residues" evidence="1">
    <location>
        <begin position="249"/>
        <end position="265"/>
    </location>
</feature>
<name>A0AAV1B2Y0_VICFA</name>
<feature type="region of interest" description="Disordered" evidence="1">
    <location>
        <begin position="1"/>
        <end position="21"/>
    </location>
</feature>
<dbReference type="AlphaFoldDB" id="A0AAV1B2Y0"/>
<gene>
    <name evidence="2" type="ORF">VFH_VI055080</name>
</gene>
<keyword evidence="3" id="KW-1185">Reference proteome</keyword>
<protein>
    <submittedName>
        <fullName evidence="2">Uncharacterized protein</fullName>
    </submittedName>
</protein>
<feature type="region of interest" description="Disordered" evidence="1">
    <location>
        <begin position="239"/>
        <end position="265"/>
    </location>
</feature>
<evidence type="ECO:0000256" key="1">
    <source>
        <dbReference type="SAM" id="MobiDB-lite"/>
    </source>
</evidence>
<feature type="compositionally biased region" description="Polar residues" evidence="1">
    <location>
        <begin position="1"/>
        <end position="10"/>
    </location>
</feature>
<dbReference type="PANTHER" id="PTHR37710:SF1">
    <property type="entry name" value="TRANSMEMBRANE PROTEIN"/>
    <property type="match status" value="1"/>
</dbReference>
<proteinExistence type="predicted"/>
<dbReference type="PANTHER" id="PTHR37710">
    <property type="entry name" value="TRANSMEMBRANE PROTEIN"/>
    <property type="match status" value="1"/>
</dbReference>
<evidence type="ECO:0000313" key="2">
    <source>
        <dbReference type="EMBL" id="CAI8616996.1"/>
    </source>
</evidence>
<reference evidence="2 3" key="1">
    <citation type="submission" date="2023-01" db="EMBL/GenBank/DDBJ databases">
        <authorList>
            <person name="Kreplak J."/>
        </authorList>
    </citation>
    <scope>NUCLEOTIDE SEQUENCE [LARGE SCALE GENOMIC DNA]</scope>
</reference>